<keyword evidence="3" id="KW-0274">FAD</keyword>
<dbReference type="PROSITE" id="PS51645">
    <property type="entry name" value="PHR_CRY_ALPHA_BETA"/>
    <property type="match status" value="1"/>
</dbReference>
<comment type="cofactor">
    <cofactor evidence="1">
        <name>FAD</name>
        <dbReference type="ChEBI" id="CHEBI:57692"/>
    </cofactor>
</comment>
<dbReference type="PROSITE" id="PS00691">
    <property type="entry name" value="DNA_PHOTOLYASES_1_2"/>
    <property type="match status" value="1"/>
</dbReference>
<dbReference type="GO" id="GO:0071949">
    <property type="term" value="F:FAD binding"/>
    <property type="evidence" value="ECO:0007669"/>
    <property type="project" value="TreeGrafter"/>
</dbReference>
<name>A0A6C0BUE1_9ZZZZ</name>
<reference evidence="6" key="1">
    <citation type="journal article" date="2020" name="Nature">
        <title>Giant virus diversity and host interactions through global metagenomics.</title>
        <authorList>
            <person name="Schulz F."/>
            <person name="Roux S."/>
            <person name="Paez-Espino D."/>
            <person name="Jungbluth S."/>
            <person name="Walsh D.A."/>
            <person name="Denef V.J."/>
            <person name="McMahon K.D."/>
            <person name="Konstantinidis K.T."/>
            <person name="Eloe-Fadrosh E.A."/>
            <person name="Kyrpides N.C."/>
            <person name="Woyke T."/>
        </authorList>
    </citation>
    <scope>NUCLEOTIDE SEQUENCE</scope>
    <source>
        <strain evidence="6">GVMAG-M-3300018868-6</strain>
    </source>
</reference>
<sequence length="431" mass="49092">MKPHKIGVFLFHRDLRVVDNTSLNALAAVCDAVVPVFIFTPEQVTSENKYKSDASVQFMIESLDELATECPLVTLYGDTTTLMKRVVKETGATAVGFNEDYTPYAVKRDKELVEGLGVKIVSEADFYLTRPGDVVTGSGTAYKVFTPFYEAVLKIAINKPSSKRNIKWHKVAGDGNITLEEAYTRFTTPNPEIAVKGGRKAGLKVLTSAKSLRDYDKTRDTLSLPTTQASAYLKFGCVSVREMYRAVKGIPALLRQLIWRDFYAHVLFAYPDGVLKRPPIKWTRNKKWLDAWKEGRTGFPLVDAAMRQLNTTGYMHNRGRMLVASFLSKILLIDWREGERYFATKLVDYDIASNSLNWQNTIFDNLPYVKIFNPWNHSKEHDSDATYIKRWVPELRDVEVKEIHKPDGDRGDYVRPIVDYAEQREKAMGVY</sequence>
<evidence type="ECO:0000256" key="4">
    <source>
        <dbReference type="ARBA" id="ARBA00022991"/>
    </source>
</evidence>
<dbReference type="SUPFAM" id="SSF48173">
    <property type="entry name" value="Cryptochrome/photolyase FAD-binding domain"/>
    <property type="match status" value="1"/>
</dbReference>
<dbReference type="InterPro" id="IPR018394">
    <property type="entry name" value="DNA_photolyase_1_CS_C"/>
</dbReference>
<feature type="domain" description="Photolyase/cryptochrome alpha/beta" evidence="5">
    <location>
        <begin position="5"/>
        <end position="128"/>
    </location>
</feature>
<dbReference type="Gene3D" id="1.10.579.10">
    <property type="entry name" value="DNA Cyclobutane Dipyrimidine Photolyase, subunit A, domain 3"/>
    <property type="match status" value="1"/>
</dbReference>
<evidence type="ECO:0000259" key="5">
    <source>
        <dbReference type="PROSITE" id="PS51645"/>
    </source>
</evidence>
<dbReference type="PANTHER" id="PTHR11455:SF9">
    <property type="entry name" value="CRYPTOCHROME CIRCADIAN CLOCK 5 ISOFORM X1"/>
    <property type="match status" value="1"/>
</dbReference>
<dbReference type="InterPro" id="IPR005101">
    <property type="entry name" value="Cryptochr/Photolyase_FAD-bd"/>
</dbReference>
<dbReference type="AlphaFoldDB" id="A0A6C0BUE1"/>
<dbReference type="InterPro" id="IPR006050">
    <property type="entry name" value="DNA_photolyase_N"/>
</dbReference>
<dbReference type="PANTHER" id="PTHR11455">
    <property type="entry name" value="CRYPTOCHROME"/>
    <property type="match status" value="1"/>
</dbReference>
<dbReference type="EMBL" id="MN739255">
    <property type="protein sequence ID" value="QHS95700.1"/>
    <property type="molecule type" value="Genomic_DNA"/>
</dbReference>
<dbReference type="PROSITE" id="PS00394">
    <property type="entry name" value="DNA_PHOTOLYASES_1_1"/>
    <property type="match status" value="1"/>
</dbReference>
<dbReference type="Gene3D" id="3.40.50.620">
    <property type="entry name" value="HUPs"/>
    <property type="match status" value="1"/>
</dbReference>
<accession>A0A6C0BUE1</accession>
<dbReference type="InterPro" id="IPR036155">
    <property type="entry name" value="Crypto/Photolyase_N_sf"/>
</dbReference>
<keyword evidence="2" id="KW-0285">Flavoprotein</keyword>
<dbReference type="Pfam" id="PF03441">
    <property type="entry name" value="FAD_binding_7"/>
    <property type="match status" value="1"/>
</dbReference>
<dbReference type="InterPro" id="IPR036134">
    <property type="entry name" value="Crypto/Photolyase_FAD-like_sf"/>
</dbReference>
<evidence type="ECO:0000313" key="6">
    <source>
        <dbReference type="EMBL" id="QHS95700.1"/>
    </source>
</evidence>
<dbReference type="GO" id="GO:0003677">
    <property type="term" value="F:DNA binding"/>
    <property type="evidence" value="ECO:0007669"/>
    <property type="project" value="TreeGrafter"/>
</dbReference>
<organism evidence="6">
    <name type="scientific">viral metagenome</name>
    <dbReference type="NCBI Taxonomy" id="1070528"/>
    <lineage>
        <taxon>unclassified sequences</taxon>
        <taxon>metagenomes</taxon>
        <taxon>organismal metagenomes</taxon>
    </lineage>
</organism>
<dbReference type="GO" id="GO:0006950">
    <property type="term" value="P:response to stress"/>
    <property type="evidence" value="ECO:0007669"/>
    <property type="project" value="UniProtKB-ARBA"/>
</dbReference>
<dbReference type="SUPFAM" id="SSF52425">
    <property type="entry name" value="Cryptochrome/photolyase, N-terminal domain"/>
    <property type="match status" value="1"/>
</dbReference>
<keyword evidence="4" id="KW-0157">Chromophore</keyword>
<dbReference type="GO" id="GO:0003904">
    <property type="term" value="F:deoxyribodipyrimidine photo-lyase activity"/>
    <property type="evidence" value="ECO:0007669"/>
    <property type="project" value="TreeGrafter"/>
</dbReference>
<dbReference type="GO" id="GO:0006139">
    <property type="term" value="P:nucleobase-containing compound metabolic process"/>
    <property type="evidence" value="ECO:0007669"/>
    <property type="project" value="UniProtKB-ARBA"/>
</dbReference>
<evidence type="ECO:0000256" key="1">
    <source>
        <dbReference type="ARBA" id="ARBA00001974"/>
    </source>
</evidence>
<dbReference type="InterPro" id="IPR014729">
    <property type="entry name" value="Rossmann-like_a/b/a_fold"/>
</dbReference>
<dbReference type="InterPro" id="IPR002081">
    <property type="entry name" value="Cryptochrome/DNA_photolyase_1"/>
</dbReference>
<dbReference type="Pfam" id="PF00875">
    <property type="entry name" value="DNA_photolyase"/>
    <property type="match status" value="1"/>
</dbReference>
<protein>
    <recommendedName>
        <fullName evidence="5">Photolyase/cryptochrome alpha/beta domain-containing protein</fullName>
    </recommendedName>
</protein>
<evidence type="ECO:0000256" key="3">
    <source>
        <dbReference type="ARBA" id="ARBA00022827"/>
    </source>
</evidence>
<evidence type="ECO:0000256" key="2">
    <source>
        <dbReference type="ARBA" id="ARBA00022630"/>
    </source>
</evidence>
<proteinExistence type="predicted"/>
<dbReference type="Gene3D" id="1.25.40.80">
    <property type="match status" value="1"/>
</dbReference>
<dbReference type="PRINTS" id="PR00147">
    <property type="entry name" value="DNAPHOTLYASE"/>
</dbReference>